<evidence type="ECO:0000313" key="4">
    <source>
        <dbReference type="Proteomes" id="UP000033858"/>
    </source>
</evidence>
<evidence type="ECO:0000256" key="1">
    <source>
        <dbReference type="ARBA" id="ARBA00023125"/>
    </source>
</evidence>
<accession>A0A0G0WUS1</accession>
<sequence>MIKVTHLKPEFKDVRGAITRILNEPKIKINAILRITQKPGTIRGNHYHKKDYHWVYCESGKFRYFEKSMKVKSGRVTSVILKPGDLVLSHPHIAHAMEAITDTVFWAITTEKRQQASYEADTVKLDIVGKK</sequence>
<protein>
    <recommendedName>
        <fullName evidence="2">AraC-type arabinose-binding/dimerisation domain-containing protein</fullName>
    </recommendedName>
</protein>
<dbReference type="Proteomes" id="UP000033858">
    <property type="component" value="Unassembled WGS sequence"/>
</dbReference>
<name>A0A0G0WUS1_9BACT</name>
<dbReference type="EMBL" id="LCAE01000001">
    <property type="protein sequence ID" value="KKR88175.1"/>
    <property type="molecule type" value="Genomic_DNA"/>
</dbReference>
<dbReference type="InterPro" id="IPR011051">
    <property type="entry name" value="RmlC_Cupin_sf"/>
</dbReference>
<dbReference type="GO" id="GO:0003677">
    <property type="term" value="F:DNA binding"/>
    <property type="evidence" value="ECO:0007669"/>
    <property type="project" value="UniProtKB-KW"/>
</dbReference>
<dbReference type="InterPro" id="IPR014710">
    <property type="entry name" value="RmlC-like_jellyroll"/>
</dbReference>
<gene>
    <name evidence="3" type="ORF">UU32_C0001G0011</name>
</gene>
<proteinExistence type="predicted"/>
<reference evidence="3 4" key="1">
    <citation type="journal article" date="2015" name="Nature">
        <title>rRNA introns, odd ribosomes, and small enigmatic genomes across a large radiation of phyla.</title>
        <authorList>
            <person name="Brown C.T."/>
            <person name="Hug L.A."/>
            <person name="Thomas B.C."/>
            <person name="Sharon I."/>
            <person name="Castelle C.J."/>
            <person name="Singh A."/>
            <person name="Wilkins M.J."/>
            <person name="Williams K.H."/>
            <person name="Banfield J.F."/>
        </authorList>
    </citation>
    <scope>NUCLEOTIDE SEQUENCE [LARGE SCALE GENOMIC DNA]</scope>
</reference>
<dbReference type="GO" id="GO:0006355">
    <property type="term" value="P:regulation of DNA-templated transcription"/>
    <property type="evidence" value="ECO:0007669"/>
    <property type="project" value="InterPro"/>
</dbReference>
<evidence type="ECO:0000313" key="3">
    <source>
        <dbReference type="EMBL" id="KKR88175.1"/>
    </source>
</evidence>
<keyword evidence="1" id="KW-0238">DNA-binding</keyword>
<dbReference type="SUPFAM" id="SSF51182">
    <property type="entry name" value="RmlC-like cupins"/>
    <property type="match status" value="1"/>
</dbReference>
<dbReference type="Gene3D" id="2.60.120.10">
    <property type="entry name" value="Jelly Rolls"/>
    <property type="match status" value="1"/>
</dbReference>
<dbReference type="InterPro" id="IPR003313">
    <property type="entry name" value="AraC-bd"/>
</dbReference>
<comment type="caution">
    <text evidence="3">The sequence shown here is derived from an EMBL/GenBank/DDBJ whole genome shotgun (WGS) entry which is preliminary data.</text>
</comment>
<dbReference type="AlphaFoldDB" id="A0A0G0WUS1"/>
<dbReference type="CDD" id="cd02208">
    <property type="entry name" value="cupin_RmlC-like"/>
    <property type="match status" value="1"/>
</dbReference>
<evidence type="ECO:0000259" key="2">
    <source>
        <dbReference type="Pfam" id="PF02311"/>
    </source>
</evidence>
<organism evidence="3 4">
    <name type="scientific">Candidatus Woesebacteria bacterium GW2011_GWB1_41_10</name>
    <dbReference type="NCBI Taxonomy" id="1618577"/>
    <lineage>
        <taxon>Bacteria</taxon>
        <taxon>Candidatus Woeseibacteriota</taxon>
    </lineage>
</organism>
<dbReference type="Pfam" id="PF02311">
    <property type="entry name" value="AraC_binding"/>
    <property type="match status" value="1"/>
</dbReference>
<feature type="domain" description="AraC-type arabinose-binding/dimerisation" evidence="2">
    <location>
        <begin position="38"/>
        <end position="102"/>
    </location>
</feature>